<dbReference type="Pfam" id="PF08338">
    <property type="entry name" value="DUF1731"/>
    <property type="match status" value="1"/>
</dbReference>
<evidence type="ECO:0000313" key="4">
    <source>
        <dbReference type="EMBL" id="GAA2107106.1"/>
    </source>
</evidence>
<dbReference type="InterPro" id="IPR036291">
    <property type="entry name" value="NAD(P)-bd_dom_sf"/>
</dbReference>
<evidence type="ECO:0000256" key="1">
    <source>
        <dbReference type="ARBA" id="ARBA00009353"/>
    </source>
</evidence>
<feature type="domain" description="DUF1731" evidence="3">
    <location>
        <begin position="256"/>
        <end position="304"/>
    </location>
</feature>
<dbReference type="Gene3D" id="3.40.50.720">
    <property type="entry name" value="NAD(P)-binding Rossmann-like Domain"/>
    <property type="match status" value="1"/>
</dbReference>
<organism evidence="4 5">
    <name type="scientific">Brevibacterium salitolerans</name>
    <dbReference type="NCBI Taxonomy" id="1403566"/>
    <lineage>
        <taxon>Bacteria</taxon>
        <taxon>Bacillati</taxon>
        <taxon>Actinomycetota</taxon>
        <taxon>Actinomycetes</taxon>
        <taxon>Micrococcales</taxon>
        <taxon>Brevibacteriaceae</taxon>
        <taxon>Brevibacterium</taxon>
    </lineage>
</organism>
<evidence type="ECO:0000313" key="5">
    <source>
        <dbReference type="Proteomes" id="UP001500984"/>
    </source>
</evidence>
<comment type="similarity">
    <text evidence="1">Belongs to the NAD(P)-dependent epimerase/dehydratase family. SDR39U1 subfamily.</text>
</comment>
<dbReference type="PANTHER" id="PTHR11092">
    <property type="entry name" value="SUGAR NUCLEOTIDE EPIMERASE RELATED"/>
    <property type="match status" value="1"/>
</dbReference>
<comment type="caution">
    <text evidence="4">The sequence shown here is derived from an EMBL/GenBank/DDBJ whole genome shotgun (WGS) entry which is preliminary data.</text>
</comment>
<feature type="domain" description="NAD-dependent epimerase/dehydratase" evidence="2">
    <location>
        <begin position="8"/>
        <end position="220"/>
    </location>
</feature>
<evidence type="ECO:0000259" key="3">
    <source>
        <dbReference type="Pfam" id="PF08338"/>
    </source>
</evidence>
<dbReference type="InterPro" id="IPR001509">
    <property type="entry name" value="Epimerase_deHydtase"/>
</dbReference>
<dbReference type="PANTHER" id="PTHR11092:SF0">
    <property type="entry name" value="EPIMERASE FAMILY PROTEIN SDR39U1"/>
    <property type="match status" value="1"/>
</dbReference>
<dbReference type="RefSeq" id="WP_344338774.1">
    <property type="nucleotide sequence ID" value="NZ_BAAAPZ010000020.1"/>
</dbReference>
<name>A0ABN2X8A8_9MICO</name>
<gene>
    <name evidence="4" type="ORF">GCM10009823_33700</name>
</gene>
<reference evidence="4 5" key="1">
    <citation type="journal article" date="2019" name="Int. J. Syst. Evol. Microbiol.">
        <title>The Global Catalogue of Microorganisms (GCM) 10K type strain sequencing project: providing services to taxonomists for standard genome sequencing and annotation.</title>
        <authorList>
            <consortium name="The Broad Institute Genomics Platform"/>
            <consortium name="The Broad Institute Genome Sequencing Center for Infectious Disease"/>
            <person name="Wu L."/>
            <person name="Ma J."/>
        </authorList>
    </citation>
    <scope>NUCLEOTIDE SEQUENCE [LARGE SCALE GENOMIC DNA]</scope>
    <source>
        <strain evidence="4 5">JCM 15900</strain>
    </source>
</reference>
<keyword evidence="5" id="KW-1185">Reference proteome</keyword>
<dbReference type="SUPFAM" id="SSF51735">
    <property type="entry name" value="NAD(P)-binding Rossmann-fold domains"/>
    <property type="match status" value="1"/>
</dbReference>
<evidence type="ECO:0000259" key="2">
    <source>
        <dbReference type="Pfam" id="PF01370"/>
    </source>
</evidence>
<protein>
    <submittedName>
        <fullName evidence="4">TIGR01777 family oxidoreductase</fullName>
    </submittedName>
</protein>
<dbReference type="Proteomes" id="UP001500984">
    <property type="component" value="Unassembled WGS sequence"/>
</dbReference>
<sequence length="318" mass="34300">MTAPRTLVLTGASGYIGRHLHRRFTEDGWTVRTIGRSPRGRGAAAVDAAWDDDLTPVLDGADALVNLAGRSVSCRYTKRTADEILRSRTETTKRLGLALAACASPPPVWLNASTGTIYRDARDRPQTEAAGELGTGFSVAVARAWEQELFDAPVDEARIRRVALRTSIVMGPGGALNPMVNLARMGFGGRQGDGGQMLSWIHIEDVHRAVRHLIDRPDLSGPVNLASPHPVTNREFMALTRARFGGLGTRLGLPLPAWSLEAGARIIRTEAELVLKSRWVAPEKLLAGGFAFRFPHAAWALDDIAAQTPSGLLPVQLG</sequence>
<dbReference type="InterPro" id="IPR010099">
    <property type="entry name" value="SDR39U1"/>
</dbReference>
<proteinExistence type="inferred from homology"/>
<dbReference type="Pfam" id="PF01370">
    <property type="entry name" value="Epimerase"/>
    <property type="match status" value="1"/>
</dbReference>
<dbReference type="NCBIfam" id="TIGR01777">
    <property type="entry name" value="yfcH"/>
    <property type="match status" value="1"/>
</dbReference>
<dbReference type="InterPro" id="IPR013549">
    <property type="entry name" value="DUF1731"/>
</dbReference>
<dbReference type="EMBL" id="BAAAPZ010000020">
    <property type="protein sequence ID" value="GAA2107106.1"/>
    <property type="molecule type" value="Genomic_DNA"/>
</dbReference>
<accession>A0ABN2X8A8</accession>